<feature type="compositionally biased region" description="Low complexity" evidence="1">
    <location>
        <begin position="153"/>
        <end position="171"/>
    </location>
</feature>
<feature type="region of interest" description="Disordered" evidence="1">
    <location>
        <begin position="1"/>
        <end position="43"/>
    </location>
</feature>
<reference evidence="2 3" key="1">
    <citation type="journal article" date="2021" name="Sci. Rep.">
        <title>The genome of the diatom Chaetoceros tenuissimus carries an ancient integrated fragment of an extant virus.</title>
        <authorList>
            <person name="Hongo Y."/>
            <person name="Kimura K."/>
            <person name="Takaki Y."/>
            <person name="Yoshida Y."/>
            <person name="Baba S."/>
            <person name="Kobayashi G."/>
            <person name="Nagasaki K."/>
            <person name="Hano T."/>
            <person name="Tomaru Y."/>
        </authorList>
    </citation>
    <scope>NUCLEOTIDE SEQUENCE [LARGE SCALE GENOMIC DNA]</scope>
    <source>
        <strain evidence="2 3">NIES-3715</strain>
    </source>
</reference>
<organism evidence="2 3">
    <name type="scientific">Chaetoceros tenuissimus</name>
    <dbReference type="NCBI Taxonomy" id="426638"/>
    <lineage>
        <taxon>Eukaryota</taxon>
        <taxon>Sar</taxon>
        <taxon>Stramenopiles</taxon>
        <taxon>Ochrophyta</taxon>
        <taxon>Bacillariophyta</taxon>
        <taxon>Coscinodiscophyceae</taxon>
        <taxon>Chaetocerotophycidae</taxon>
        <taxon>Chaetocerotales</taxon>
        <taxon>Chaetocerotaceae</taxon>
        <taxon>Chaetoceros</taxon>
    </lineage>
</organism>
<feature type="compositionally biased region" description="Polar residues" evidence="1">
    <location>
        <begin position="1"/>
        <end position="11"/>
    </location>
</feature>
<protein>
    <submittedName>
        <fullName evidence="2">Uncharacterized protein</fullName>
    </submittedName>
</protein>
<accession>A0AAD3CMI3</accession>
<feature type="compositionally biased region" description="Basic and acidic residues" evidence="1">
    <location>
        <begin position="139"/>
        <end position="151"/>
    </location>
</feature>
<evidence type="ECO:0000313" key="2">
    <source>
        <dbReference type="EMBL" id="GFH48433.1"/>
    </source>
</evidence>
<feature type="compositionally biased region" description="Basic and acidic residues" evidence="1">
    <location>
        <begin position="262"/>
        <end position="273"/>
    </location>
</feature>
<feature type="compositionally biased region" description="Polar residues" evidence="1">
    <location>
        <begin position="843"/>
        <end position="857"/>
    </location>
</feature>
<feature type="compositionally biased region" description="Polar residues" evidence="1">
    <location>
        <begin position="33"/>
        <end position="43"/>
    </location>
</feature>
<evidence type="ECO:0000313" key="3">
    <source>
        <dbReference type="Proteomes" id="UP001054902"/>
    </source>
</evidence>
<evidence type="ECO:0000256" key="1">
    <source>
        <dbReference type="SAM" id="MobiDB-lite"/>
    </source>
</evidence>
<feature type="region of interest" description="Disordered" evidence="1">
    <location>
        <begin position="354"/>
        <end position="380"/>
    </location>
</feature>
<name>A0AAD3CMI3_9STRA</name>
<feature type="region of interest" description="Disordered" evidence="1">
    <location>
        <begin position="139"/>
        <end position="171"/>
    </location>
</feature>
<feature type="compositionally biased region" description="Basic and acidic residues" evidence="1">
    <location>
        <begin position="281"/>
        <end position="297"/>
    </location>
</feature>
<dbReference type="Proteomes" id="UP001054902">
    <property type="component" value="Unassembled WGS sequence"/>
</dbReference>
<comment type="caution">
    <text evidence="2">The sequence shown here is derived from an EMBL/GenBank/DDBJ whole genome shotgun (WGS) entry which is preliminary data.</text>
</comment>
<dbReference type="AlphaFoldDB" id="A0AAD3CMI3"/>
<feature type="compositionally biased region" description="Basic and acidic residues" evidence="1">
    <location>
        <begin position="802"/>
        <end position="821"/>
    </location>
</feature>
<keyword evidence="3" id="KW-1185">Reference proteome</keyword>
<gene>
    <name evidence="2" type="ORF">CTEN210_04909</name>
</gene>
<dbReference type="EMBL" id="BLLK01000027">
    <property type="protein sequence ID" value="GFH48433.1"/>
    <property type="molecule type" value="Genomic_DNA"/>
</dbReference>
<feature type="region of interest" description="Disordered" evidence="1">
    <location>
        <begin position="243"/>
        <end position="312"/>
    </location>
</feature>
<sequence length="916" mass="104602">MDPSRNNNYGLPNNRLPPNGRSQLPPGFPYNGLQGTQNHNPHQAMNRDLNLQSLLQRQMNPYQQQRGSYAQAHQNDLLHALGNQQHQGQGMNHTNSLIQQLQHQQFQNQQPMSGMRQQQANFGLSAYDDIRQQFEQKMQQLREEQERERQKQQHQQQIQQHLQKLQQQQEQRLQKNPMALLQEDYERRKQKELEEQQTKKFHEFLLSKTNKLSSPPVAASLPEEQSSSNDVNTANLLETKQEHVNGSGTSPTDKGLQSPSLEDNKHDLKRKSNEEEEDDRVAEIQFKRHKVDVDKGDSQVSEEVDINDSDEEDFVRADKAKVIDDTNNENITDDKSKFKEGIDQKDDTDALLAHEDSGHQSEGDVSGADDEESLKEDYPNVLDSSNTFNESGETQIEGGHTLHILAEATVKRSIIEKANAPDTTDLFAKMIGFESDNIDREQEHDGVVDDLMSRLPQLPSEPDYLGPAENSQFSGPGIECLPEEDVPLNVDRPVFLKAKDGDLEEPLYYSPVDPWYPENDEIVKAGGKEFKNNSIQTTVTLPSGKLFQVPTAMHKRLSNRSEPGVLEKIPHCMIHARKYQAQFGKLSKEPLFCFQVTEVYCNNVLVCCSKCSTWRHVECGGHYTYKSPRSSKDAFVPVCDRCHEEELFLTMYPQASKRISIQRDIQIRKTNVLGDIMRHAAYAKHGGTYKWPLGSVAPSHILSHAKSVQIRNERSEKQWKEMLSKIDLSSKSKSRDKLKHRTKEMERVLNNLEEAEGKTDRHNMILFLERDTDKRYPAGFEKPQLNFFDPEDDSIRTAARKDMKSGIEPKHLVLEDSSNHDTDEEDNDSKQDGDGEEDDEKFATTSGTSTIGRTFSTVSNKKKSPVKNKCLRHGCKRKPRFDSSFCSDACGISVMEKDLLRSLSFANNMHPFHLRN</sequence>
<feature type="region of interest" description="Disordered" evidence="1">
    <location>
        <begin position="802"/>
        <end position="863"/>
    </location>
</feature>
<feature type="compositionally biased region" description="Acidic residues" evidence="1">
    <location>
        <begin position="300"/>
        <end position="312"/>
    </location>
</feature>
<proteinExistence type="predicted"/>
<feature type="compositionally biased region" description="Polar residues" evidence="1">
    <location>
        <begin position="243"/>
        <end position="261"/>
    </location>
</feature>